<gene>
    <name evidence="20 22" type="primary">murB</name>
    <name evidence="22" type="ORF">HZS81_00145</name>
</gene>
<evidence type="ECO:0000256" key="16">
    <source>
        <dbReference type="ARBA" id="ARBA00023306"/>
    </source>
</evidence>
<dbReference type="Gene3D" id="3.30.465.10">
    <property type="match status" value="1"/>
</dbReference>
<reference evidence="22 23" key="1">
    <citation type="journal article" date="2015" name="Int. J. Syst. Evol. Microbiol.">
        <title>Halomonas salicampi sp. nov., a halotolerant and alkalitolerant bacterium isolated from a saltern soil.</title>
        <authorList>
            <person name="Lee J.C."/>
            <person name="Kim Y.S."/>
            <person name="Yun B.S."/>
            <person name="Whang K.S."/>
        </authorList>
    </citation>
    <scope>NUCLEOTIDE SEQUENCE [LARGE SCALE GENOMIC DNA]</scope>
    <source>
        <strain evidence="22 23">BH103</strain>
    </source>
</reference>
<dbReference type="InterPro" id="IPR016169">
    <property type="entry name" value="FAD-bd_PCMH_sub2"/>
</dbReference>
<evidence type="ECO:0000256" key="4">
    <source>
        <dbReference type="ARBA" id="ARBA00004752"/>
    </source>
</evidence>
<dbReference type="SUPFAM" id="SSF56194">
    <property type="entry name" value="Uridine diphospho-N-Acetylenolpyruvylglucosamine reductase, MurB, C-terminal domain"/>
    <property type="match status" value="1"/>
</dbReference>
<evidence type="ECO:0000256" key="2">
    <source>
        <dbReference type="ARBA" id="ARBA00003921"/>
    </source>
</evidence>
<keyword evidence="9 20" id="KW-0132">Cell division</keyword>
<dbReference type="InterPro" id="IPR006094">
    <property type="entry name" value="Oxid_FAD_bind_N"/>
</dbReference>
<evidence type="ECO:0000256" key="8">
    <source>
        <dbReference type="ARBA" id="ARBA00022490"/>
    </source>
</evidence>
<dbReference type="InterPro" id="IPR036635">
    <property type="entry name" value="MurB_C_sf"/>
</dbReference>
<feature type="active site" evidence="20">
    <location>
        <position position="167"/>
    </location>
</feature>
<dbReference type="GO" id="GO:0071949">
    <property type="term" value="F:FAD binding"/>
    <property type="evidence" value="ECO:0007669"/>
    <property type="project" value="InterPro"/>
</dbReference>
<keyword evidence="17 20" id="KW-0961">Cell wall biogenesis/degradation</keyword>
<comment type="subcellular location">
    <subcellularLocation>
        <location evidence="3 20">Cytoplasm</location>
    </subcellularLocation>
</comment>
<dbReference type="GO" id="GO:0008360">
    <property type="term" value="P:regulation of cell shape"/>
    <property type="evidence" value="ECO:0007669"/>
    <property type="project" value="UniProtKB-KW"/>
</dbReference>
<dbReference type="NCBIfam" id="TIGR00179">
    <property type="entry name" value="murB"/>
    <property type="match status" value="1"/>
</dbReference>
<dbReference type="AlphaFoldDB" id="A0A7Z0LHU5"/>
<dbReference type="InterPro" id="IPR003170">
    <property type="entry name" value="MurB"/>
</dbReference>
<dbReference type="SUPFAM" id="SSF56176">
    <property type="entry name" value="FAD-binding/transporter-associated domain-like"/>
    <property type="match status" value="1"/>
</dbReference>
<dbReference type="PANTHER" id="PTHR21071:SF4">
    <property type="entry name" value="UDP-N-ACETYLENOLPYRUVOYLGLUCOSAMINE REDUCTASE"/>
    <property type="match status" value="1"/>
</dbReference>
<keyword evidence="13 20" id="KW-0133">Cell shape</keyword>
<evidence type="ECO:0000313" key="22">
    <source>
        <dbReference type="EMBL" id="NYS59180.1"/>
    </source>
</evidence>
<evidence type="ECO:0000256" key="7">
    <source>
        <dbReference type="ARBA" id="ARBA00015188"/>
    </source>
</evidence>
<comment type="caution">
    <text evidence="22">The sequence shown here is derived from an EMBL/GenBank/DDBJ whole genome shotgun (WGS) entry which is preliminary data.</text>
</comment>
<dbReference type="PANTHER" id="PTHR21071">
    <property type="entry name" value="UDP-N-ACETYLENOLPYRUVOYLGLUCOSAMINE REDUCTASE"/>
    <property type="match status" value="1"/>
</dbReference>
<comment type="similarity">
    <text evidence="5 20">Belongs to the MurB family.</text>
</comment>
<dbReference type="Pfam" id="PF02873">
    <property type="entry name" value="MurB_C"/>
    <property type="match status" value="1"/>
</dbReference>
<evidence type="ECO:0000256" key="3">
    <source>
        <dbReference type="ARBA" id="ARBA00004496"/>
    </source>
</evidence>
<dbReference type="InterPro" id="IPR036318">
    <property type="entry name" value="FAD-bd_PCMH-like_sf"/>
</dbReference>
<keyword evidence="8 20" id="KW-0963">Cytoplasm</keyword>
<keyword evidence="16 20" id="KW-0131">Cell cycle</keyword>
<proteinExistence type="inferred from homology"/>
<comment type="pathway">
    <text evidence="4 20">Cell wall biogenesis; peptidoglycan biosynthesis.</text>
</comment>
<evidence type="ECO:0000256" key="15">
    <source>
        <dbReference type="ARBA" id="ARBA00023002"/>
    </source>
</evidence>
<dbReference type="EMBL" id="JACCDF010000001">
    <property type="protein sequence ID" value="NYS59180.1"/>
    <property type="molecule type" value="Genomic_DNA"/>
</dbReference>
<keyword evidence="11 20" id="KW-0274">FAD</keyword>
<evidence type="ECO:0000256" key="13">
    <source>
        <dbReference type="ARBA" id="ARBA00022960"/>
    </source>
</evidence>
<dbReference type="InterPro" id="IPR011601">
    <property type="entry name" value="MurB_C"/>
</dbReference>
<evidence type="ECO:0000256" key="14">
    <source>
        <dbReference type="ARBA" id="ARBA00022984"/>
    </source>
</evidence>
<dbReference type="Proteomes" id="UP000586119">
    <property type="component" value="Unassembled WGS sequence"/>
</dbReference>
<comment type="catalytic activity">
    <reaction evidence="19 20">
        <text>UDP-N-acetyl-alpha-D-muramate + NADP(+) = UDP-N-acetyl-3-O-(1-carboxyvinyl)-alpha-D-glucosamine + NADPH + H(+)</text>
        <dbReference type="Rhea" id="RHEA:12248"/>
        <dbReference type="ChEBI" id="CHEBI:15378"/>
        <dbReference type="ChEBI" id="CHEBI:57783"/>
        <dbReference type="ChEBI" id="CHEBI:58349"/>
        <dbReference type="ChEBI" id="CHEBI:68483"/>
        <dbReference type="ChEBI" id="CHEBI:70757"/>
        <dbReference type="EC" id="1.3.1.98"/>
    </reaction>
</comment>
<keyword evidence="12 20" id="KW-0521">NADP</keyword>
<dbReference type="HAMAP" id="MF_00037">
    <property type="entry name" value="MurB"/>
    <property type="match status" value="1"/>
</dbReference>
<dbReference type="GO" id="GO:0071555">
    <property type="term" value="P:cell wall organization"/>
    <property type="evidence" value="ECO:0007669"/>
    <property type="project" value="UniProtKB-KW"/>
</dbReference>
<evidence type="ECO:0000256" key="6">
    <source>
        <dbReference type="ARBA" id="ARBA00012518"/>
    </source>
</evidence>
<comment type="function">
    <text evidence="2 20">Cell wall formation.</text>
</comment>
<evidence type="ECO:0000256" key="12">
    <source>
        <dbReference type="ARBA" id="ARBA00022857"/>
    </source>
</evidence>
<dbReference type="RefSeq" id="WP_179928536.1">
    <property type="nucleotide sequence ID" value="NZ_JACCDF010000001.1"/>
</dbReference>
<feature type="active site" description="Proton donor" evidence="20">
    <location>
        <position position="237"/>
    </location>
</feature>
<dbReference type="GO" id="GO:0009252">
    <property type="term" value="P:peptidoglycan biosynthetic process"/>
    <property type="evidence" value="ECO:0007669"/>
    <property type="project" value="UniProtKB-UniRule"/>
</dbReference>
<evidence type="ECO:0000256" key="1">
    <source>
        <dbReference type="ARBA" id="ARBA00001974"/>
    </source>
</evidence>
<dbReference type="InterPro" id="IPR016166">
    <property type="entry name" value="FAD-bd_PCMH"/>
</dbReference>
<evidence type="ECO:0000256" key="17">
    <source>
        <dbReference type="ARBA" id="ARBA00023316"/>
    </source>
</evidence>
<dbReference type="InterPro" id="IPR016167">
    <property type="entry name" value="FAD-bd_PCMH_sub1"/>
</dbReference>
<evidence type="ECO:0000313" key="23">
    <source>
        <dbReference type="Proteomes" id="UP000586119"/>
    </source>
</evidence>
<dbReference type="Pfam" id="PF01565">
    <property type="entry name" value="FAD_binding_4"/>
    <property type="match status" value="1"/>
</dbReference>
<dbReference type="GO" id="GO:0005829">
    <property type="term" value="C:cytosol"/>
    <property type="evidence" value="ECO:0007669"/>
    <property type="project" value="TreeGrafter"/>
</dbReference>
<comment type="cofactor">
    <cofactor evidence="1 20">
        <name>FAD</name>
        <dbReference type="ChEBI" id="CHEBI:57692"/>
    </cofactor>
</comment>
<evidence type="ECO:0000256" key="5">
    <source>
        <dbReference type="ARBA" id="ARBA00010485"/>
    </source>
</evidence>
<evidence type="ECO:0000256" key="19">
    <source>
        <dbReference type="ARBA" id="ARBA00048914"/>
    </source>
</evidence>
<dbReference type="NCBIfam" id="NF000755">
    <property type="entry name" value="PRK00046.1"/>
    <property type="match status" value="1"/>
</dbReference>
<feature type="active site" evidence="20">
    <location>
        <position position="333"/>
    </location>
</feature>
<evidence type="ECO:0000259" key="21">
    <source>
        <dbReference type="PROSITE" id="PS51387"/>
    </source>
</evidence>
<dbReference type="Gene3D" id="3.30.43.10">
    <property type="entry name" value="Uridine Diphospho-n-acetylenolpyruvylglucosamine Reductase, domain 2"/>
    <property type="match status" value="1"/>
</dbReference>
<accession>A0A7Z0LHU5</accession>
<keyword evidence="23" id="KW-1185">Reference proteome</keyword>
<dbReference type="EC" id="1.3.1.98" evidence="6 20"/>
<dbReference type="Gene3D" id="3.90.78.10">
    <property type="entry name" value="UDP-N-acetylenolpyruvoylglucosamine reductase, C-terminal domain"/>
    <property type="match status" value="1"/>
</dbReference>
<organism evidence="22 23">
    <name type="scientific">Vreelandella salicampi</name>
    <dbReference type="NCBI Taxonomy" id="1449798"/>
    <lineage>
        <taxon>Bacteria</taxon>
        <taxon>Pseudomonadati</taxon>
        <taxon>Pseudomonadota</taxon>
        <taxon>Gammaproteobacteria</taxon>
        <taxon>Oceanospirillales</taxon>
        <taxon>Halomonadaceae</taxon>
        <taxon>Vreelandella</taxon>
    </lineage>
</organism>
<dbReference type="UniPathway" id="UPA00219"/>
<evidence type="ECO:0000256" key="10">
    <source>
        <dbReference type="ARBA" id="ARBA00022630"/>
    </source>
</evidence>
<evidence type="ECO:0000256" key="20">
    <source>
        <dbReference type="HAMAP-Rule" id="MF_00037"/>
    </source>
</evidence>
<evidence type="ECO:0000256" key="18">
    <source>
        <dbReference type="ARBA" id="ARBA00031026"/>
    </source>
</evidence>
<protein>
    <recommendedName>
        <fullName evidence="7 20">UDP-N-acetylenolpyruvoylglucosamine reductase</fullName>
        <ecNumber evidence="6 20">1.3.1.98</ecNumber>
    </recommendedName>
    <alternativeName>
        <fullName evidence="18 20">UDP-N-acetylmuramate dehydrogenase</fullName>
    </alternativeName>
</protein>
<evidence type="ECO:0000256" key="11">
    <source>
        <dbReference type="ARBA" id="ARBA00022827"/>
    </source>
</evidence>
<dbReference type="GO" id="GO:0051301">
    <property type="term" value="P:cell division"/>
    <property type="evidence" value="ECO:0007669"/>
    <property type="project" value="UniProtKB-KW"/>
</dbReference>
<sequence length="337" mass="36899">MNSVLHWQRDVDLSNANTLRLPAKVEHFAAPETLKALAACVHDAREQGWALNLLGGGSNVLLPARLKGAVIRPRLQQWWLHARNDAVMAYVGAGVNWHSLVMTLAQRGLWGVENLALIPGDCGAAPVQNIGAYGVELSDVLEGVQVMSRHDETLSWLSFDDCAFGYRDSVFKRSLVGEVIITRLALRLSRTARPMLGYGDLSRRVSKQPSSLEIAQSVCQIRREKLPDPTQLPNAGSFFKNPLVSAEKAEKLLASHPGMPHFPQADGRYKIAAGWLIDRCGLKGARFGAFGVHEHQALVLVHFGGGDRAELLQVAERIAATVQARFGIALEIEPRCL</sequence>
<evidence type="ECO:0000256" key="9">
    <source>
        <dbReference type="ARBA" id="ARBA00022618"/>
    </source>
</evidence>
<keyword evidence="14 20" id="KW-0573">Peptidoglycan synthesis</keyword>
<keyword evidence="15 20" id="KW-0560">Oxidoreductase</keyword>
<name>A0A7Z0LHU5_9GAMM</name>
<dbReference type="PROSITE" id="PS51387">
    <property type="entry name" value="FAD_PCMH"/>
    <property type="match status" value="1"/>
</dbReference>
<keyword evidence="10 20" id="KW-0285">Flavoprotein</keyword>
<feature type="domain" description="FAD-binding PCMH-type" evidence="21">
    <location>
        <begin position="19"/>
        <end position="191"/>
    </location>
</feature>
<dbReference type="GO" id="GO:0008762">
    <property type="term" value="F:UDP-N-acetylmuramate dehydrogenase activity"/>
    <property type="evidence" value="ECO:0007669"/>
    <property type="project" value="UniProtKB-UniRule"/>
</dbReference>